<accession>A0ABQ4T094</accession>
<dbReference type="Gene3D" id="1.10.540.10">
    <property type="entry name" value="Acyl-CoA dehydrogenase/oxidase, N-terminal domain"/>
    <property type="match status" value="1"/>
</dbReference>
<feature type="domain" description="Acyl-CoA dehydrogenase/oxidase N-terminal" evidence="4">
    <location>
        <begin position="17"/>
        <end position="83"/>
    </location>
</feature>
<dbReference type="Proteomes" id="UP001055102">
    <property type="component" value="Unassembled WGS sequence"/>
</dbReference>
<feature type="domain" description="Acyl-CoA oxidase/dehydrogenase middle" evidence="3">
    <location>
        <begin position="123"/>
        <end position="213"/>
    </location>
</feature>
<sequence length="388" mass="40672">MTVAVPPPDIARTLALRFAETAAEHDRSGAFPHGNFAALHEAGLTALTVPGRLGGGGAGLARAAEVVGAIGSGDPATALVLAMTLLQHGLVHGPASRWPRAVADRLGQEAVARGALVNALRVEPGLGTPARGGLPETLARRERDGWRISGRKIYSTGAPALAYGLVFARTDEPAPRIGNLLVPFGAPGLRIEETWDHLGLRASGSHDVVLENVFVPLDHAVDLRPPQDWQGGDPLQQAWSCALLAALYDGVARGAQAWLVGFLRERTPGSLGAPLAGLPRFQEAVGETERLLSVNTRLIASLAAQTDAGPVPPPSEAGFVKLTVTENAIALVQRAVELTGNAALARRNPLERHLRDVLCARIHWPQGDAVRTQAGRAALEASSEGIFP</sequence>
<dbReference type="Pfam" id="PF02771">
    <property type="entry name" value="Acyl-CoA_dh_N"/>
    <property type="match status" value="1"/>
</dbReference>
<dbReference type="InterPro" id="IPR036250">
    <property type="entry name" value="AcylCo_DH-like_C"/>
</dbReference>
<evidence type="ECO:0000256" key="2">
    <source>
        <dbReference type="ARBA" id="ARBA00023002"/>
    </source>
</evidence>
<dbReference type="SUPFAM" id="SSF56645">
    <property type="entry name" value="Acyl-CoA dehydrogenase NM domain-like"/>
    <property type="match status" value="1"/>
</dbReference>
<dbReference type="SUPFAM" id="SSF47203">
    <property type="entry name" value="Acyl-CoA dehydrogenase C-terminal domain-like"/>
    <property type="match status" value="1"/>
</dbReference>
<evidence type="ECO:0000259" key="3">
    <source>
        <dbReference type="Pfam" id="PF02770"/>
    </source>
</evidence>
<keyword evidence="7" id="KW-1185">Reference proteome</keyword>
<protein>
    <submittedName>
        <fullName evidence="6">Acyl-CoA dehydrogenase YdbM</fullName>
    </submittedName>
</protein>
<name>A0ABQ4T094_9HYPH</name>
<dbReference type="InterPro" id="IPR052547">
    <property type="entry name" value="Mito_Isobutyryl-CoADH"/>
</dbReference>
<dbReference type="InterPro" id="IPR013786">
    <property type="entry name" value="AcylCoA_DH/ox_N"/>
</dbReference>
<dbReference type="InterPro" id="IPR046373">
    <property type="entry name" value="Acyl-CoA_Oxase/DH_mid-dom_sf"/>
</dbReference>
<dbReference type="RefSeq" id="WP_238278990.1">
    <property type="nucleotide sequence ID" value="NZ_BPQR01000096.1"/>
</dbReference>
<comment type="caution">
    <text evidence="6">The sequence shown here is derived from an EMBL/GenBank/DDBJ whole genome shotgun (WGS) entry which is preliminary data.</text>
</comment>
<dbReference type="PANTHER" id="PTHR43831:SF1">
    <property type="entry name" value="ISOBUTYRYL-COA DEHYDROGENASE, MITOCHONDRIAL"/>
    <property type="match status" value="1"/>
</dbReference>
<dbReference type="CDD" id="cd00567">
    <property type="entry name" value="ACAD"/>
    <property type="match status" value="1"/>
</dbReference>
<dbReference type="PANTHER" id="PTHR43831">
    <property type="entry name" value="ISOBUTYRYL-COA DEHYDROGENASE"/>
    <property type="match status" value="1"/>
</dbReference>
<evidence type="ECO:0000313" key="7">
    <source>
        <dbReference type="Proteomes" id="UP001055102"/>
    </source>
</evidence>
<dbReference type="InterPro" id="IPR037069">
    <property type="entry name" value="AcylCoA_DH/ox_N_sf"/>
</dbReference>
<keyword evidence="1" id="KW-0285">Flavoprotein</keyword>
<dbReference type="Gene3D" id="2.40.110.10">
    <property type="entry name" value="Butyryl-CoA Dehydrogenase, subunit A, domain 2"/>
    <property type="match status" value="1"/>
</dbReference>
<dbReference type="Gene3D" id="1.20.140.10">
    <property type="entry name" value="Butyryl-CoA Dehydrogenase, subunit A, domain 3"/>
    <property type="match status" value="1"/>
</dbReference>
<feature type="domain" description="Acyl-CoA dehydrogenase C-terminal" evidence="5">
    <location>
        <begin position="244"/>
        <end position="363"/>
    </location>
</feature>
<reference evidence="6" key="2">
    <citation type="submission" date="2021-08" db="EMBL/GenBank/DDBJ databases">
        <authorList>
            <person name="Tani A."/>
            <person name="Ola A."/>
            <person name="Ogura Y."/>
            <person name="Katsura K."/>
            <person name="Hayashi T."/>
        </authorList>
    </citation>
    <scope>NUCLEOTIDE SEQUENCE</scope>
    <source>
        <strain evidence="6">LMG 23639</strain>
    </source>
</reference>
<dbReference type="InterPro" id="IPR009100">
    <property type="entry name" value="AcylCoA_DH/oxidase_NM_dom_sf"/>
</dbReference>
<dbReference type="EMBL" id="BPQR01000096">
    <property type="protein sequence ID" value="GJE08895.1"/>
    <property type="molecule type" value="Genomic_DNA"/>
</dbReference>
<proteinExistence type="predicted"/>
<reference evidence="6" key="1">
    <citation type="journal article" date="2021" name="Front. Microbiol.">
        <title>Comprehensive Comparative Genomics and Phenotyping of Methylobacterium Species.</title>
        <authorList>
            <person name="Alessa O."/>
            <person name="Ogura Y."/>
            <person name="Fujitani Y."/>
            <person name="Takami H."/>
            <person name="Hayashi T."/>
            <person name="Sahin N."/>
            <person name="Tani A."/>
        </authorList>
    </citation>
    <scope>NUCLEOTIDE SEQUENCE</scope>
    <source>
        <strain evidence="6">LMG 23639</strain>
    </source>
</reference>
<dbReference type="InterPro" id="IPR006091">
    <property type="entry name" value="Acyl-CoA_Oxase/DH_mid-dom"/>
</dbReference>
<dbReference type="Pfam" id="PF08028">
    <property type="entry name" value="Acyl-CoA_dh_2"/>
    <property type="match status" value="1"/>
</dbReference>
<evidence type="ECO:0000259" key="4">
    <source>
        <dbReference type="Pfam" id="PF02771"/>
    </source>
</evidence>
<organism evidence="6 7">
    <name type="scientific">Methylobacterium jeotgali</name>
    <dbReference type="NCBI Taxonomy" id="381630"/>
    <lineage>
        <taxon>Bacteria</taxon>
        <taxon>Pseudomonadati</taxon>
        <taxon>Pseudomonadota</taxon>
        <taxon>Alphaproteobacteria</taxon>
        <taxon>Hyphomicrobiales</taxon>
        <taxon>Methylobacteriaceae</taxon>
        <taxon>Methylobacterium</taxon>
    </lineage>
</organism>
<evidence type="ECO:0000313" key="6">
    <source>
        <dbReference type="EMBL" id="GJE08895.1"/>
    </source>
</evidence>
<evidence type="ECO:0000259" key="5">
    <source>
        <dbReference type="Pfam" id="PF08028"/>
    </source>
</evidence>
<dbReference type="PIRSF" id="PIRSF016578">
    <property type="entry name" value="HsaA"/>
    <property type="match status" value="1"/>
</dbReference>
<evidence type="ECO:0000256" key="1">
    <source>
        <dbReference type="ARBA" id="ARBA00022630"/>
    </source>
</evidence>
<keyword evidence="2" id="KW-0560">Oxidoreductase</keyword>
<dbReference type="InterPro" id="IPR013107">
    <property type="entry name" value="Acyl-CoA_DH_C"/>
</dbReference>
<dbReference type="Pfam" id="PF02770">
    <property type="entry name" value="Acyl-CoA_dh_M"/>
    <property type="match status" value="1"/>
</dbReference>
<gene>
    <name evidence="6" type="primary">ydbM</name>
    <name evidence="6" type="ORF">AOPFMNJM_4242</name>
</gene>